<feature type="transmembrane region" description="Helical" evidence="1">
    <location>
        <begin position="32"/>
        <end position="49"/>
    </location>
</feature>
<feature type="transmembrane region" description="Helical" evidence="1">
    <location>
        <begin position="6"/>
        <end position="25"/>
    </location>
</feature>
<comment type="caution">
    <text evidence="2">The sequence shown here is derived from an EMBL/GenBank/DDBJ whole genome shotgun (WGS) entry which is preliminary data.</text>
</comment>
<accession>A0ABM8Z7U5</accession>
<dbReference type="RefSeq" id="WP_230096950.1">
    <property type="nucleotide sequence ID" value="NZ_CAKKNS010000005.1"/>
</dbReference>
<evidence type="ECO:0000313" key="2">
    <source>
        <dbReference type="EMBL" id="CAH0416910.1"/>
    </source>
</evidence>
<keyword evidence="1" id="KW-0812">Transmembrane</keyword>
<dbReference type="EMBL" id="CAKKNS010000005">
    <property type="protein sequence ID" value="CAH0416910.1"/>
    <property type="molecule type" value="Genomic_DNA"/>
</dbReference>
<dbReference type="Proteomes" id="UP000789707">
    <property type="component" value="Unassembled WGS sequence"/>
</dbReference>
<keyword evidence="1" id="KW-1133">Transmembrane helix</keyword>
<organism evidence="2 3">
    <name type="scientific">Periweissella fabaria</name>
    <dbReference type="NCBI Taxonomy" id="546157"/>
    <lineage>
        <taxon>Bacteria</taxon>
        <taxon>Bacillati</taxon>
        <taxon>Bacillota</taxon>
        <taxon>Bacilli</taxon>
        <taxon>Lactobacillales</taxon>
        <taxon>Lactobacillaceae</taxon>
        <taxon>Periweissella</taxon>
    </lineage>
</organism>
<keyword evidence="3" id="KW-1185">Reference proteome</keyword>
<proteinExistence type="predicted"/>
<evidence type="ECO:0000313" key="3">
    <source>
        <dbReference type="Proteomes" id="UP000789707"/>
    </source>
</evidence>
<feature type="transmembrane region" description="Helical" evidence="1">
    <location>
        <begin position="84"/>
        <end position="101"/>
    </location>
</feature>
<sequence length="102" mass="11792">MAMIMLRILIGLYALAMLFAGFQVLIKEENKLYIIHIVVSLLTLISVFFANWQLFTIVAITAIVAYQLLALYRGLTTFFHWQHHVIRLIISAIFIFLIVTVH</sequence>
<gene>
    <name evidence="2" type="ORF">WFA24289_01226</name>
</gene>
<name>A0ABM8Z7U5_9LACO</name>
<evidence type="ECO:0000256" key="1">
    <source>
        <dbReference type="SAM" id="Phobius"/>
    </source>
</evidence>
<protein>
    <submittedName>
        <fullName evidence="2">Uncharacterized protein</fullName>
    </submittedName>
</protein>
<reference evidence="2 3" key="1">
    <citation type="submission" date="2021-11" db="EMBL/GenBank/DDBJ databases">
        <authorList>
            <person name="Depoorter E."/>
        </authorList>
    </citation>
    <scope>NUCLEOTIDE SEQUENCE [LARGE SCALE GENOMIC DNA]</scope>
    <source>
        <strain evidence="2 3">LMG 24289</strain>
    </source>
</reference>
<feature type="transmembrane region" description="Helical" evidence="1">
    <location>
        <begin position="55"/>
        <end position="72"/>
    </location>
</feature>
<keyword evidence="1" id="KW-0472">Membrane</keyword>